<evidence type="ECO:0000313" key="2">
    <source>
        <dbReference type="EMBL" id="GFT13044.1"/>
    </source>
</evidence>
<name>A0A8X6NH56_NEPPI</name>
<gene>
    <name evidence="2" type="ORF">NPIL_440321</name>
</gene>
<evidence type="ECO:0000256" key="1">
    <source>
        <dbReference type="SAM" id="MobiDB-lite"/>
    </source>
</evidence>
<dbReference type="EMBL" id="BMAW01104193">
    <property type="protein sequence ID" value="GFT13044.1"/>
    <property type="molecule type" value="Genomic_DNA"/>
</dbReference>
<feature type="compositionally biased region" description="Polar residues" evidence="1">
    <location>
        <begin position="95"/>
        <end position="111"/>
    </location>
</feature>
<proteinExistence type="predicted"/>
<evidence type="ECO:0000313" key="3">
    <source>
        <dbReference type="Proteomes" id="UP000887013"/>
    </source>
</evidence>
<dbReference type="Proteomes" id="UP000887013">
    <property type="component" value="Unassembled WGS sequence"/>
</dbReference>
<organism evidence="2 3">
    <name type="scientific">Nephila pilipes</name>
    <name type="common">Giant wood spider</name>
    <name type="synonym">Nephila maculata</name>
    <dbReference type="NCBI Taxonomy" id="299642"/>
    <lineage>
        <taxon>Eukaryota</taxon>
        <taxon>Metazoa</taxon>
        <taxon>Ecdysozoa</taxon>
        <taxon>Arthropoda</taxon>
        <taxon>Chelicerata</taxon>
        <taxon>Arachnida</taxon>
        <taxon>Araneae</taxon>
        <taxon>Araneomorphae</taxon>
        <taxon>Entelegynae</taxon>
        <taxon>Araneoidea</taxon>
        <taxon>Nephilidae</taxon>
        <taxon>Nephila</taxon>
    </lineage>
</organism>
<keyword evidence="3" id="KW-1185">Reference proteome</keyword>
<comment type="caution">
    <text evidence="2">The sequence shown here is derived from an EMBL/GenBank/DDBJ whole genome shotgun (WGS) entry which is preliminary data.</text>
</comment>
<protein>
    <submittedName>
        <fullName evidence="2">Uncharacterized protein</fullName>
    </submittedName>
</protein>
<dbReference type="AlphaFoldDB" id="A0A8X6NH56"/>
<accession>A0A8X6NH56</accession>
<reference evidence="2" key="1">
    <citation type="submission" date="2020-08" db="EMBL/GenBank/DDBJ databases">
        <title>Multicomponent nature underlies the extraordinary mechanical properties of spider dragline silk.</title>
        <authorList>
            <person name="Kono N."/>
            <person name="Nakamura H."/>
            <person name="Mori M."/>
            <person name="Yoshida Y."/>
            <person name="Ohtoshi R."/>
            <person name="Malay A.D."/>
            <person name="Moran D.A.P."/>
            <person name="Tomita M."/>
            <person name="Numata K."/>
            <person name="Arakawa K."/>
        </authorList>
    </citation>
    <scope>NUCLEOTIDE SEQUENCE</scope>
</reference>
<feature type="region of interest" description="Disordered" evidence="1">
    <location>
        <begin position="76"/>
        <end position="111"/>
    </location>
</feature>
<sequence>MRGGLNAILKGGRGFVINTPGERGSEKFILRFLRVRLTPTPTPLACTAPPWSAYRRIFPNRAPVMHTITSAPVTGWGGQVVPSKSADDTRMEAFSSESLQRTLSPQFQFSK</sequence>